<dbReference type="FunFam" id="2.60.40.10:FF:001376">
    <property type="entry name" value="Protein tyrosine phosphatase, receptor type B"/>
    <property type="match status" value="1"/>
</dbReference>
<dbReference type="OrthoDB" id="10057517at2759"/>
<dbReference type="PROSITE" id="PS50853">
    <property type="entry name" value="FN3"/>
    <property type="match status" value="1"/>
</dbReference>
<keyword evidence="2" id="KW-1133">Transmembrane helix</keyword>
<proteinExistence type="predicted"/>
<evidence type="ECO:0000313" key="5">
    <source>
        <dbReference type="Proteomes" id="UP000541181"/>
    </source>
</evidence>
<dbReference type="CDD" id="cd00063">
    <property type="entry name" value="FN3"/>
    <property type="match status" value="2"/>
</dbReference>
<protein>
    <recommendedName>
        <fullName evidence="1">protein-tyrosine-phosphatase</fullName>
        <ecNumber evidence="1">3.1.3.48</ecNumber>
    </recommendedName>
</protein>
<dbReference type="SUPFAM" id="SSF49265">
    <property type="entry name" value="Fibronectin type III"/>
    <property type="match status" value="3"/>
</dbReference>
<evidence type="ECO:0000259" key="3">
    <source>
        <dbReference type="PROSITE" id="PS50853"/>
    </source>
</evidence>
<dbReference type="GO" id="GO:0004725">
    <property type="term" value="F:protein tyrosine phosphatase activity"/>
    <property type="evidence" value="ECO:0007669"/>
    <property type="project" value="UniProtKB-EC"/>
</dbReference>
<dbReference type="Gene3D" id="2.60.40.10">
    <property type="entry name" value="Immunoglobulins"/>
    <property type="match status" value="2"/>
</dbReference>
<dbReference type="GO" id="GO:0045296">
    <property type="term" value="F:cadherin binding"/>
    <property type="evidence" value="ECO:0007669"/>
    <property type="project" value="TreeGrafter"/>
</dbReference>
<dbReference type="AlphaFoldDB" id="A0A7K5GCP7"/>
<dbReference type="FunFam" id="2.60.40.10:FF:000369">
    <property type="entry name" value="Protein tyrosine phosphatase, receptor type B"/>
    <property type="match status" value="1"/>
</dbReference>
<dbReference type="GO" id="GO:0001525">
    <property type="term" value="P:angiogenesis"/>
    <property type="evidence" value="ECO:0007669"/>
    <property type="project" value="TreeGrafter"/>
</dbReference>
<dbReference type="PANTHER" id="PTHR46957">
    <property type="entry name" value="CYTOKINE RECEPTOR"/>
    <property type="match status" value="1"/>
</dbReference>
<feature type="non-terminal residue" evidence="4">
    <location>
        <position position="1"/>
    </location>
</feature>
<evidence type="ECO:0000256" key="1">
    <source>
        <dbReference type="ARBA" id="ARBA00013064"/>
    </source>
</evidence>
<dbReference type="Proteomes" id="UP000541181">
    <property type="component" value="Unassembled WGS sequence"/>
</dbReference>
<dbReference type="Pfam" id="PF18861">
    <property type="entry name" value="PTP_tm"/>
    <property type="match status" value="1"/>
</dbReference>
<dbReference type="Pfam" id="PF00041">
    <property type="entry name" value="fn3"/>
    <property type="match status" value="3"/>
</dbReference>
<keyword evidence="5" id="KW-1185">Reference proteome</keyword>
<keyword evidence="2" id="KW-0472">Membrane</keyword>
<organism evidence="4 5">
    <name type="scientific">Chunga burmeisteri</name>
    <name type="common">Black-legged seriema</name>
    <dbReference type="NCBI Taxonomy" id="1352770"/>
    <lineage>
        <taxon>Eukaryota</taxon>
        <taxon>Metazoa</taxon>
        <taxon>Chordata</taxon>
        <taxon>Craniata</taxon>
        <taxon>Vertebrata</taxon>
        <taxon>Euteleostomi</taxon>
        <taxon>Archelosauria</taxon>
        <taxon>Archosauria</taxon>
        <taxon>Dinosauria</taxon>
        <taxon>Saurischia</taxon>
        <taxon>Theropoda</taxon>
        <taxon>Coelurosauria</taxon>
        <taxon>Aves</taxon>
        <taxon>Neognathae</taxon>
        <taxon>Neoaves</taxon>
        <taxon>Telluraves</taxon>
        <taxon>Australaves</taxon>
        <taxon>Cariamiformes</taxon>
        <taxon>Cariamidae</taxon>
        <taxon>Chunga</taxon>
    </lineage>
</organism>
<evidence type="ECO:0000313" key="4">
    <source>
        <dbReference type="EMBL" id="NWS54795.1"/>
    </source>
</evidence>
<dbReference type="PANTHER" id="PTHR46957:SF2">
    <property type="entry name" value="RECEPTOR-TYPE TYROSINE-PROTEIN PHOSPHATASE BETA"/>
    <property type="match status" value="1"/>
</dbReference>
<dbReference type="InterPro" id="IPR036116">
    <property type="entry name" value="FN3_sf"/>
</dbReference>
<dbReference type="InterPro" id="IPR003961">
    <property type="entry name" value="FN3_dom"/>
</dbReference>
<feature type="non-terminal residue" evidence="4">
    <location>
        <position position="447"/>
    </location>
</feature>
<sequence>SVPAPVVGLKASNQNMTDSLWFTWGPAAGDVDFYELNLYNPNGTQKETWHRKDLKEWHFQGLIPGRKYTLVVVTHSGDLTNTANAEGRTDWTDYDDFELQWLPKDPLTVFNPYSSSKSKVRIIYGLRPGRLYEFSVRTVSGDSWKTYSQSQSASVRTKPDKIQNLHCRPQTSTAIACSWTPPDSDFDGYSVECKKMDSREVEFSKRIEKDKSLLNIMTLVPHKRYLVSIKVHSADMTSEVVEDSTITMIDRKWNSELLVNKKEVLITKSSINFTFNCSWFSDTNGAVKYFTVVVREADGNEGEKPDEQHPLPSYLDYKHNDSIRIYQTNYFASRCAENPDSDYKSFDIKLGGEMENLGGRCDPDQQKFCDGPLKPRTAYRISIRAFTQLFSEDPRELPKPLFADTFFSLPITTEAEPLFGVIEGVSAGLFLIVMLVAVTALFVCRQK</sequence>
<comment type="caution">
    <text evidence="4">The sequence shown here is derived from an EMBL/GenBank/DDBJ whole genome shotgun (WGS) entry which is preliminary data.</text>
</comment>
<dbReference type="SMART" id="SM00060">
    <property type="entry name" value="FN3"/>
    <property type="match status" value="2"/>
</dbReference>
<keyword evidence="2" id="KW-0812">Transmembrane</keyword>
<reference evidence="4 5" key="1">
    <citation type="submission" date="2019-09" db="EMBL/GenBank/DDBJ databases">
        <title>Bird 10,000 Genomes (B10K) Project - Family phase.</title>
        <authorList>
            <person name="Zhang G."/>
        </authorList>
    </citation>
    <scope>NUCLEOTIDE SEQUENCE [LARGE SCALE GENOMIC DNA]</scope>
    <source>
        <strain evidence="4">B10K-CU-031-22</strain>
    </source>
</reference>
<dbReference type="InterPro" id="IPR050713">
    <property type="entry name" value="RTP_Phos/Ushers"/>
</dbReference>
<accession>A0A7K5GCP7</accession>
<dbReference type="GO" id="GO:0043235">
    <property type="term" value="C:receptor complex"/>
    <property type="evidence" value="ECO:0007669"/>
    <property type="project" value="TreeGrafter"/>
</dbReference>
<dbReference type="InterPro" id="IPR041201">
    <property type="entry name" value="PTPRJ_TM"/>
</dbReference>
<feature type="transmembrane region" description="Helical" evidence="2">
    <location>
        <begin position="418"/>
        <end position="444"/>
    </location>
</feature>
<name>A0A7K5GCP7_9AVES</name>
<dbReference type="EMBL" id="VZRC01000100">
    <property type="protein sequence ID" value="NWS54795.1"/>
    <property type="molecule type" value="Genomic_DNA"/>
</dbReference>
<dbReference type="InterPro" id="IPR013783">
    <property type="entry name" value="Ig-like_fold"/>
</dbReference>
<feature type="domain" description="Fibronectin type-III" evidence="3">
    <location>
        <begin position="161"/>
        <end position="252"/>
    </location>
</feature>
<dbReference type="EC" id="3.1.3.48" evidence="1"/>
<gene>
    <name evidence="4" type="primary">Ptprb</name>
    <name evidence="4" type="ORF">CHUBUR_R06940</name>
</gene>
<evidence type="ECO:0000256" key="2">
    <source>
        <dbReference type="SAM" id="Phobius"/>
    </source>
</evidence>